<dbReference type="GO" id="GO:0005829">
    <property type="term" value="C:cytosol"/>
    <property type="evidence" value="ECO:0007669"/>
    <property type="project" value="TreeGrafter"/>
</dbReference>
<reference evidence="5" key="1">
    <citation type="submission" date="2021-01" db="EMBL/GenBank/DDBJ databases">
        <title>Whole genome shotgun sequence of Planobispora rosea NBRC 15558.</title>
        <authorList>
            <person name="Komaki H."/>
            <person name="Tamura T."/>
        </authorList>
    </citation>
    <scope>NUCLEOTIDE SEQUENCE</scope>
    <source>
        <strain evidence="5">NBRC 15558</strain>
    </source>
</reference>
<dbReference type="GO" id="GO:0008477">
    <property type="term" value="F:purine nucleosidase activity"/>
    <property type="evidence" value="ECO:0007669"/>
    <property type="project" value="TreeGrafter"/>
</dbReference>
<dbReference type="SUPFAM" id="SSF53590">
    <property type="entry name" value="Nucleoside hydrolase"/>
    <property type="match status" value="1"/>
</dbReference>
<protein>
    <submittedName>
        <fullName evidence="5">Ribosylpyrimidine nucleosidase</fullName>
    </submittedName>
</protein>
<evidence type="ECO:0000256" key="3">
    <source>
        <dbReference type="SAM" id="MobiDB-lite"/>
    </source>
</evidence>
<keyword evidence="1" id="KW-0378">Hydrolase</keyword>
<dbReference type="InterPro" id="IPR023186">
    <property type="entry name" value="IUNH"/>
</dbReference>
<dbReference type="AlphaFoldDB" id="A0A8J3S5P4"/>
<gene>
    <name evidence="5" type="primary">rihB2</name>
    <name evidence="5" type="ORF">Pro02_56330</name>
</gene>
<evidence type="ECO:0000313" key="5">
    <source>
        <dbReference type="EMBL" id="GIH87225.1"/>
    </source>
</evidence>
<comment type="caution">
    <text evidence="5">The sequence shown here is derived from an EMBL/GenBank/DDBJ whole genome shotgun (WGS) entry which is preliminary data.</text>
</comment>
<dbReference type="Pfam" id="PF01156">
    <property type="entry name" value="IU_nuc_hydro"/>
    <property type="match status" value="1"/>
</dbReference>
<evidence type="ECO:0000259" key="4">
    <source>
        <dbReference type="Pfam" id="PF01156"/>
    </source>
</evidence>
<feature type="domain" description="Inosine/uridine-preferring nucleoside hydrolase" evidence="4">
    <location>
        <begin position="18"/>
        <end position="332"/>
    </location>
</feature>
<evidence type="ECO:0000256" key="1">
    <source>
        <dbReference type="ARBA" id="ARBA00022801"/>
    </source>
</evidence>
<organism evidence="5 6">
    <name type="scientific">Planobispora rosea</name>
    <dbReference type="NCBI Taxonomy" id="35762"/>
    <lineage>
        <taxon>Bacteria</taxon>
        <taxon>Bacillati</taxon>
        <taxon>Actinomycetota</taxon>
        <taxon>Actinomycetes</taxon>
        <taxon>Streptosporangiales</taxon>
        <taxon>Streptosporangiaceae</taxon>
        <taxon>Planobispora</taxon>
    </lineage>
</organism>
<evidence type="ECO:0000313" key="6">
    <source>
        <dbReference type="Proteomes" id="UP000655044"/>
    </source>
</evidence>
<feature type="region of interest" description="Disordered" evidence="3">
    <location>
        <begin position="274"/>
        <end position="314"/>
    </location>
</feature>
<dbReference type="Gene3D" id="3.90.245.10">
    <property type="entry name" value="Ribonucleoside hydrolase-like"/>
    <property type="match status" value="1"/>
</dbReference>
<keyword evidence="2" id="KW-0326">Glycosidase</keyword>
<keyword evidence="6" id="KW-1185">Reference proteome</keyword>
<dbReference type="InterPro" id="IPR001910">
    <property type="entry name" value="Inosine/uridine_hydrolase_dom"/>
</dbReference>
<name>A0A8J3S5P4_PLARO</name>
<dbReference type="EMBL" id="BOOI01000056">
    <property type="protein sequence ID" value="GIH87225.1"/>
    <property type="molecule type" value="Genomic_DNA"/>
</dbReference>
<dbReference type="Proteomes" id="UP000655044">
    <property type="component" value="Unassembled WGS sequence"/>
</dbReference>
<evidence type="ECO:0000256" key="2">
    <source>
        <dbReference type="ARBA" id="ARBA00023295"/>
    </source>
</evidence>
<dbReference type="PANTHER" id="PTHR12304">
    <property type="entry name" value="INOSINE-URIDINE PREFERRING NUCLEOSIDE HYDROLASE"/>
    <property type="match status" value="1"/>
</dbReference>
<dbReference type="InterPro" id="IPR036452">
    <property type="entry name" value="Ribo_hydro-like"/>
</dbReference>
<sequence length="346" mass="34113">MGNLPHVATAGTVTPSKIIIDCDPGLDDALALALACAAPGLEIAGITTVAGNATLERTTVNALRLRAFLGADEVPVVPGSAGALAGHGLARHNSPHGVSGLGAVALPEVCPPPAGGHAADFLAEAVRAHPGEITLLALGPLTNIALAVRAEPRLVEQVRGLVVLGGRHTRRAPVPDFNLAADPEAAAVVFGAGWTVTAIGVDVAGQARAGDAVVAEMRTLGRLGRELLVPCVEFPRRAGGPGGPAVHDACAVACVIDPGVVTTAPAAVTVVTGPGTAPGTGSGDSGGSGGGKSGGGETAAGPAPGTTVTDLRPGRPANAVVATALDADRFWELALSSYRRLAHRLG</sequence>
<feature type="compositionally biased region" description="Gly residues" evidence="3">
    <location>
        <begin position="276"/>
        <end position="298"/>
    </location>
</feature>
<dbReference type="GO" id="GO:0006152">
    <property type="term" value="P:purine nucleoside catabolic process"/>
    <property type="evidence" value="ECO:0007669"/>
    <property type="project" value="TreeGrafter"/>
</dbReference>
<accession>A0A8J3S5P4</accession>
<dbReference type="PANTHER" id="PTHR12304:SF4">
    <property type="entry name" value="URIDINE NUCLEOSIDASE"/>
    <property type="match status" value="1"/>
</dbReference>
<proteinExistence type="predicted"/>